<reference evidence="1" key="1">
    <citation type="submission" date="2021-06" db="EMBL/GenBank/DDBJ databases">
        <authorList>
            <person name="Kallberg Y."/>
            <person name="Tangrot J."/>
            <person name="Rosling A."/>
        </authorList>
    </citation>
    <scope>NUCLEOTIDE SEQUENCE</scope>
    <source>
        <strain evidence="1">AU212A</strain>
    </source>
</reference>
<evidence type="ECO:0000313" key="2">
    <source>
        <dbReference type="Proteomes" id="UP000789860"/>
    </source>
</evidence>
<organism evidence="1 2">
    <name type="scientific">Scutellospora calospora</name>
    <dbReference type="NCBI Taxonomy" id="85575"/>
    <lineage>
        <taxon>Eukaryota</taxon>
        <taxon>Fungi</taxon>
        <taxon>Fungi incertae sedis</taxon>
        <taxon>Mucoromycota</taxon>
        <taxon>Glomeromycotina</taxon>
        <taxon>Glomeromycetes</taxon>
        <taxon>Diversisporales</taxon>
        <taxon>Gigasporaceae</taxon>
        <taxon>Scutellospora</taxon>
    </lineage>
</organism>
<dbReference type="EMBL" id="CAJVPM010001606">
    <property type="protein sequence ID" value="CAG8470038.1"/>
    <property type="molecule type" value="Genomic_DNA"/>
</dbReference>
<gene>
    <name evidence="1" type="ORF">SCALOS_LOCUS1987</name>
</gene>
<protein>
    <submittedName>
        <fullName evidence="1">2449_t:CDS:1</fullName>
    </submittedName>
</protein>
<proteinExistence type="predicted"/>
<evidence type="ECO:0000313" key="1">
    <source>
        <dbReference type="EMBL" id="CAG8470038.1"/>
    </source>
</evidence>
<name>A0ACA9KFE0_9GLOM</name>
<dbReference type="Proteomes" id="UP000789860">
    <property type="component" value="Unassembled WGS sequence"/>
</dbReference>
<accession>A0ACA9KFE0</accession>
<comment type="caution">
    <text evidence="1">The sequence shown here is derived from an EMBL/GenBank/DDBJ whole genome shotgun (WGS) entry which is preliminary data.</text>
</comment>
<sequence length="445" mass="51798">MNSNSEAKDRHCFFAFFIKEHKDSDLLKYIEICRIITKKSFIDQLKKKANPILSLDELEKKRLKFSNDDVEPQIAKKEWSNLYEDIINIIKNQERFSLSSLLEYSPSKWLAERNPVVIKFIETLMYNENKHQHEEKSFSTVKYLLARSKMIIDMITILLAPVVIRTFDNEQKGQKNYLDHGNNTVIFHMVTSFVAFSYSQSNNIQSENSWLYTELDQKQYEELFYLSSGINPNSVANIRKVLEHIEEISGVKNSSHFPWLILIPGAFYEEMNMLKVVTSRSKLSNQHQGHNAILEEINKLLKSLIPPIPSQQYWKIAACNCTNFSKLHTNIFNIIGYSKSEANELHTLPSFTAESCQFWVQIRKTQFINPNADNCIFQNLELQRSEGSLKKLEILSIINSLIPSLGDLYRSRFRGLSNKSRKDLVNILQEVRNILAENNIRISEQ</sequence>
<keyword evidence="2" id="KW-1185">Reference proteome</keyword>